<accession>A0AAN6Y0L4</accession>
<dbReference type="EMBL" id="MU858213">
    <property type="protein sequence ID" value="KAK4209176.1"/>
    <property type="molecule type" value="Genomic_DNA"/>
</dbReference>
<dbReference type="Proteomes" id="UP001301769">
    <property type="component" value="Unassembled WGS sequence"/>
</dbReference>
<dbReference type="Pfam" id="PF22974">
    <property type="entry name" value="DUF7029"/>
    <property type="match status" value="1"/>
</dbReference>
<dbReference type="InterPro" id="IPR054293">
    <property type="entry name" value="DUF7029"/>
</dbReference>
<sequence>MARSQTMWAAVVLQAMLQVASAGVAQDLISARMPMQNRGPDDTVPASEPIIMTPVPNYRSGNTKRDRRTALSLKPQETFYWTSSDGTIAEFKFEMPGRHENIVNLEAIDDMVREIQCPPQNAAPAPAYNAPYYYTNGTTSNSTVPVSNTNTLQLRFAHEADLNDAKDIWKWVNQEEDNRFTLVMGAGACGWNKNRRVLYTVTDLVYNDDAEMAILNVEPTTWKKAAHTYDLTIGKIYDLPPANKHQVLRSRSGRPRGLFDDIKDGINGAVDTVKDGVTDAVDTVKDGVTDAVDAVTSPEVSPDFNIPFDNDFNAKSLTFAVDRLSVTAICKECSSKGNFAVKGRFKAKLLKLEEAFVEVSTEGIEAKAVLGLTLKGDLTDTLASKVVPIFKFSPAGIAIPGLLTIGPAVTVSMGAEIGAISAGIAMGFGGTMKIPASTSRWDFLNEGGMSSSGWEAQFEAEPFTADVFIEAKASTFLRAAIGLEVSAVETGFAAEMTANIPALTATLKGISSLSCTACGNFQNGIQGSLTLGTNIGVSLKRKIAGTEKALWSLTFADSSLPELAGFCQGLGPQGDQCSALVGGAR</sequence>
<feature type="chain" id="PRO_5042865253" evidence="2">
    <location>
        <begin position="23"/>
        <end position="585"/>
    </location>
</feature>
<feature type="domain" description="DUF7029" evidence="3">
    <location>
        <begin position="149"/>
        <end position="230"/>
    </location>
</feature>
<reference evidence="5" key="2">
    <citation type="submission" date="2023-05" db="EMBL/GenBank/DDBJ databases">
        <authorList>
            <consortium name="Lawrence Berkeley National Laboratory"/>
            <person name="Steindorff A."/>
            <person name="Hensen N."/>
            <person name="Bonometti L."/>
            <person name="Westerberg I."/>
            <person name="Brannstrom I.O."/>
            <person name="Guillou S."/>
            <person name="Cros-Aarteil S."/>
            <person name="Calhoun S."/>
            <person name="Haridas S."/>
            <person name="Kuo A."/>
            <person name="Mondo S."/>
            <person name="Pangilinan J."/>
            <person name="Riley R."/>
            <person name="Labutti K."/>
            <person name="Andreopoulos B."/>
            <person name="Lipzen A."/>
            <person name="Chen C."/>
            <person name="Yanf M."/>
            <person name="Daum C."/>
            <person name="Ng V."/>
            <person name="Clum A."/>
            <person name="Ohm R."/>
            <person name="Martin F."/>
            <person name="Silar P."/>
            <person name="Natvig D."/>
            <person name="Lalanne C."/>
            <person name="Gautier V."/>
            <person name="Ament-Velasquez S.L."/>
            <person name="Kruys A."/>
            <person name="Hutchinson M.I."/>
            <person name="Powell A.J."/>
            <person name="Barry K."/>
            <person name="Miller A.N."/>
            <person name="Grigoriev I.V."/>
            <person name="Debuchy R."/>
            <person name="Gladieux P."/>
            <person name="Thoren M.H."/>
            <person name="Johannesson H."/>
        </authorList>
    </citation>
    <scope>NUCLEOTIDE SEQUENCE</scope>
    <source>
        <strain evidence="5">PSN293</strain>
    </source>
</reference>
<evidence type="ECO:0000313" key="6">
    <source>
        <dbReference type="Proteomes" id="UP001301769"/>
    </source>
</evidence>
<evidence type="ECO:0000259" key="4">
    <source>
        <dbReference type="Pfam" id="PF23865"/>
    </source>
</evidence>
<feature type="domain" description="DUF7223" evidence="4">
    <location>
        <begin position="309"/>
        <end position="542"/>
    </location>
</feature>
<feature type="signal peptide" evidence="2">
    <location>
        <begin position="1"/>
        <end position="22"/>
    </location>
</feature>
<dbReference type="InterPro" id="IPR055647">
    <property type="entry name" value="DUF7223"/>
</dbReference>
<protein>
    <submittedName>
        <fullName evidence="5">Uncharacterized protein</fullName>
    </submittedName>
</protein>
<dbReference type="AlphaFoldDB" id="A0AAN6Y0L4"/>
<dbReference type="Pfam" id="PF23865">
    <property type="entry name" value="DUF7223"/>
    <property type="match status" value="1"/>
</dbReference>
<evidence type="ECO:0000259" key="3">
    <source>
        <dbReference type="Pfam" id="PF22974"/>
    </source>
</evidence>
<organism evidence="5 6">
    <name type="scientific">Rhypophila decipiens</name>
    <dbReference type="NCBI Taxonomy" id="261697"/>
    <lineage>
        <taxon>Eukaryota</taxon>
        <taxon>Fungi</taxon>
        <taxon>Dikarya</taxon>
        <taxon>Ascomycota</taxon>
        <taxon>Pezizomycotina</taxon>
        <taxon>Sordariomycetes</taxon>
        <taxon>Sordariomycetidae</taxon>
        <taxon>Sordariales</taxon>
        <taxon>Naviculisporaceae</taxon>
        <taxon>Rhypophila</taxon>
    </lineage>
</organism>
<reference evidence="5" key="1">
    <citation type="journal article" date="2023" name="Mol. Phylogenet. Evol.">
        <title>Genome-scale phylogeny and comparative genomics of the fungal order Sordariales.</title>
        <authorList>
            <person name="Hensen N."/>
            <person name="Bonometti L."/>
            <person name="Westerberg I."/>
            <person name="Brannstrom I.O."/>
            <person name="Guillou S."/>
            <person name="Cros-Aarteil S."/>
            <person name="Calhoun S."/>
            <person name="Haridas S."/>
            <person name="Kuo A."/>
            <person name="Mondo S."/>
            <person name="Pangilinan J."/>
            <person name="Riley R."/>
            <person name="LaButti K."/>
            <person name="Andreopoulos B."/>
            <person name="Lipzen A."/>
            <person name="Chen C."/>
            <person name="Yan M."/>
            <person name="Daum C."/>
            <person name="Ng V."/>
            <person name="Clum A."/>
            <person name="Steindorff A."/>
            <person name="Ohm R.A."/>
            <person name="Martin F."/>
            <person name="Silar P."/>
            <person name="Natvig D.O."/>
            <person name="Lalanne C."/>
            <person name="Gautier V."/>
            <person name="Ament-Velasquez S.L."/>
            <person name="Kruys A."/>
            <person name="Hutchinson M.I."/>
            <person name="Powell A.J."/>
            <person name="Barry K."/>
            <person name="Miller A.N."/>
            <person name="Grigoriev I.V."/>
            <person name="Debuchy R."/>
            <person name="Gladieux P."/>
            <person name="Hiltunen Thoren M."/>
            <person name="Johannesson H."/>
        </authorList>
    </citation>
    <scope>NUCLEOTIDE SEQUENCE</scope>
    <source>
        <strain evidence="5">PSN293</strain>
    </source>
</reference>
<keyword evidence="2" id="KW-0732">Signal</keyword>
<evidence type="ECO:0000256" key="2">
    <source>
        <dbReference type="SAM" id="SignalP"/>
    </source>
</evidence>
<comment type="caution">
    <text evidence="5">The sequence shown here is derived from an EMBL/GenBank/DDBJ whole genome shotgun (WGS) entry which is preliminary data.</text>
</comment>
<evidence type="ECO:0000256" key="1">
    <source>
        <dbReference type="SAM" id="MobiDB-lite"/>
    </source>
</evidence>
<evidence type="ECO:0000313" key="5">
    <source>
        <dbReference type="EMBL" id="KAK4209176.1"/>
    </source>
</evidence>
<name>A0AAN6Y0L4_9PEZI</name>
<gene>
    <name evidence="5" type="ORF">QBC37DRAFT_324318</name>
</gene>
<feature type="region of interest" description="Disordered" evidence="1">
    <location>
        <begin position="37"/>
        <end position="65"/>
    </location>
</feature>
<proteinExistence type="predicted"/>
<keyword evidence="6" id="KW-1185">Reference proteome</keyword>